<dbReference type="EMBL" id="AZIM01000651">
    <property type="protein sequence ID" value="ETE69960.1"/>
    <property type="molecule type" value="Genomic_DNA"/>
</dbReference>
<reference evidence="2 3" key="1">
    <citation type="journal article" date="2013" name="Proc. Natl. Acad. Sci. U.S.A.">
        <title>The king cobra genome reveals dynamic gene evolution and adaptation in the snake venom system.</title>
        <authorList>
            <person name="Vonk F.J."/>
            <person name="Casewell N.R."/>
            <person name="Henkel C.V."/>
            <person name="Heimberg A.M."/>
            <person name="Jansen H.J."/>
            <person name="McCleary R.J."/>
            <person name="Kerkkamp H.M."/>
            <person name="Vos R.A."/>
            <person name="Guerreiro I."/>
            <person name="Calvete J.J."/>
            <person name="Wuster W."/>
            <person name="Woods A.E."/>
            <person name="Logan J.M."/>
            <person name="Harrison R.A."/>
            <person name="Castoe T.A."/>
            <person name="de Koning A.P."/>
            <person name="Pollock D.D."/>
            <person name="Yandell M."/>
            <person name="Calderon D."/>
            <person name="Renjifo C."/>
            <person name="Currier R.B."/>
            <person name="Salgado D."/>
            <person name="Pla D."/>
            <person name="Sanz L."/>
            <person name="Hyder A.S."/>
            <person name="Ribeiro J.M."/>
            <person name="Arntzen J.W."/>
            <person name="van den Thillart G.E."/>
            <person name="Boetzer M."/>
            <person name="Pirovano W."/>
            <person name="Dirks R.P."/>
            <person name="Spaink H.P."/>
            <person name="Duboule D."/>
            <person name="McGlinn E."/>
            <person name="Kini R.M."/>
            <person name="Richardson M.K."/>
        </authorList>
    </citation>
    <scope>NUCLEOTIDE SEQUENCE</scope>
    <source>
        <tissue evidence="2">Blood</tissue>
    </source>
</reference>
<gene>
    <name evidence="2" type="primary">SLC9A1</name>
    <name evidence="2" type="ORF">L345_04223</name>
</gene>
<proteinExistence type="predicted"/>
<accession>V8P6K6</accession>
<organism evidence="2 3">
    <name type="scientific">Ophiophagus hannah</name>
    <name type="common">King cobra</name>
    <name type="synonym">Naja hannah</name>
    <dbReference type="NCBI Taxonomy" id="8665"/>
    <lineage>
        <taxon>Eukaryota</taxon>
        <taxon>Metazoa</taxon>
        <taxon>Chordata</taxon>
        <taxon>Craniata</taxon>
        <taxon>Vertebrata</taxon>
        <taxon>Euteleostomi</taxon>
        <taxon>Lepidosauria</taxon>
        <taxon>Squamata</taxon>
        <taxon>Bifurcata</taxon>
        <taxon>Unidentata</taxon>
        <taxon>Episquamata</taxon>
        <taxon>Toxicofera</taxon>
        <taxon>Serpentes</taxon>
        <taxon>Colubroidea</taxon>
        <taxon>Elapidae</taxon>
        <taxon>Elapinae</taxon>
        <taxon>Ophiophagus</taxon>
    </lineage>
</organism>
<evidence type="ECO:0000256" key="1">
    <source>
        <dbReference type="SAM" id="MobiDB-lite"/>
    </source>
</evidence>
<keyword evidence="3" id="KW-1185">Reference proteome</keyword>
<name>V8P6K6_OPHHA</name>
<dbReference type="AlphaFoldDB" id="V8P6K6"/>
<evidence type="ECO:0000313" key="3">
    <source>
        <dbReference type="Proteomes" id="UP000018936"/>
    </source>
</evidence>
<protein>
    <submittedName>
        <fullName evidence="2">Sodium/hydrogen exchanger 1</fullName>
    </submittedName>
</protein>
<sequence length="119" mass="12845">MPGDGEAPLLLPRVTFPLRRSCPAGAAAGASELRLGDHSAAQLGDRGHHRLSIPASPPVPAEIPPDTGHPKNVSTNGHGKHRKVFPVLALQYKEVHVPFEITLWILLACLMKLDWTVIN</sequence>
<feature type="non-terminal residue" evidence="2">
    <location>
        <position position="1"/>
    </location>
</feature>
<dbReference type="Proteomes" id="UP000018936">
    <property type="component" value="Unassembled WGS sequence"/>
</dbReference>
<dbReference type="OrthoDB" id="9397796at2759"/>
<evidence type="ECO:0000313" key="2">
    <source>
        <dbReference type="EMBL" id="ETE69960.1"/>
    </source>
</evidence>
<comment type="caution">
    <text evidence="2">The sequence shown here is derived from an EMBL/GenBank/DDBJ whole genome shotgun (WGS) entry which is preliminary data.</text>
</comment>
<feature type="region of interest" description="Disordered" evidence="1">
    <location>
        <begin position="31"/>
        <end position="78"/>
    </location>
</feature>